<proteinExistence type="predicted"/>
<sequence length="106" mass="12134">DEGITEESEAEEVKYSNLEIVEHFDIENIVYLSDEIFQDGEYDTDNLAADLIREWGYDNEDNGLSRTDQYINNNSNTVDEEDASENLSVKNDSINLEPLPIALRKT</sequence>
<evidence type="ECO:0000313" key="2">
    <source>
        <dbReference type="Proteomes" id="UP000789920"/>
    </source>
</evidence>
<protein>
    <submittedName>
        <fullName evidence="1">22540_t:CDS:1</fullName>
    </submittedName>
</protein>
<name>A0ACA9SS92_9GLOM</name>
<gene>
    <name evidence="1" type="ORF">RPERSI_LOCUS34641</name>
</gene>
<dbReference type="EMBL" id="CAJVQC010155971">
    <property type="protein sequence ID" value="CAG8847447.1"/>
    <property type="molecule type" value="Genomic_DNA"/>
</dbReference>
<feature type="non-terminal residue" evidence="1">
    <location>
        <position position="106"/>
    </location>
</feature>
<evidence type="ECO:0000313" key="1">
    <source>
        <dbReference type="EMBL" id="CAG8847447.1"/>
    </source>
</evidence>
<accession>A0ACA9SS92</accession>
<organism evidence="1 2">
    <name type="scientific">Racocetra persica</name>
    <dbReference type="NCBI Taxonomy" id="160502"/>
    <lineage>
        <taxon>Eukaryota</taxon>
        <taxon>Fungi</taxon>
        <taxon>Fungi incertae sedis</taxon>
        <taxon>Mucoromycota</taxon>
        <taxon>Glomeromycotina</taxon>
        <taxon>Glomeromycetes</taxon>
        <taxon>Diversisporales</taxon>
        <taxon>Gigasporaceae</taxon>
        <taxon>Racocetra</taxon>
    </lineage>
</organism>
<comment type="caution">
    <text evidence="1">The sequence shown here is derived from an EMBL/GenBank/DDBJ whole genome shotgun (WGS) entry which is preliminary data.</text>
</comment>
<dbReference type="Proteomes" id="UP000789920">
    <property type="component" value="Unassembled WGS sequence"/>
</dbReference>
<reference evidence="1" key="1">
    <citation type="submission" date="2021-06" db="EMBL/GenBank/DDBJ databases">
        <authorList>
            <person name="Kallberg Y."/>
            <person name="Tangrot J."/>
            <person name="Rosling A."/>
        </authorList>
    </citation>
    <scope>NUCLEOTIDE SEQUENCE</scope>
    <source>
        <strain evidence="1">MA461A</strain>
    </source>
</reference>
<feature type="non-terminal residue" evidence="1">
    <location>
        <position position="1"/>
    </location>
</feature>
<keyword evidence="2" id="KW-1185">Reference proteome</keyword>